<gene>
    <name evidence="2" type="ORF">T190607A01A_30022</name>
</gene>
<reference evidence="2 3" key="1">
    <citation type="submission" date="2024-05" db="EMBL/GenBank/DDBJ databases">
        <authorList>
            <person name="Duchaud E."/>
        </authorList>
    </citation>
    <scope>NUCLEOTIDE SEQUENCE [LARGE SCALE GENOMIC DNA]</scope>
    <source>
        <strain evidence="2">Ena-SAMPLE-TAB-13-05-2024-13:56:06:370-140302</strain>
    </source>
</reference>
<keyword evidence="1" id="KW-0732">Signal</keyword>
<comment type="caution">
    <text evidence="2">The sequence shown here is derived from an EMBL/GenBank/DDBJ whole genome shotgun (WGS) entry which is preliminary data.</text>
</comment>
<dbReference type="RefSeq" id="WP_348712414.1">
    <property type="nucleotide sequence ID" value="NZ_CAXIXY010000005.1"/>
</dbReference>
<accession>A0ABM9P1X1</accession>
<keyword evidence="3" id="KW-1185">Reference proteome</keyword>
<protein>
    <recommendedName>
        <fullName evidence="4">Lipoprotein</fullName>
    </recommendedName>
</protein>
<sequence length="157" mass="18085">MVYRVFLFILIISCCLSCSYFSDDGKNSKPKLDTVVDFTTVDVSPGFKECEQLLDDEKTECFRTTIRQHFTDGLHQNEFSSDEDIKETIVLVLRISDKGKMTLKQIKASDNIQQRFPELKSLLNQIVRDIPDLFPATKRGIPVTTEYQLPIEIQTQE</sequence>
<proteinExistence type="predicted"/>
<name>A0ABM9P1X1_9FLAO</name>
<feature type="signal peptide" evidence="1">
    <location>
        <begin position="1"/>
        <end position="22"/>
    </location>
</feature>
<evidence type="ECO:0008006" key="4">
    <source>
        <dbReference type="Google" id="ProtNLM"/>
    </source>
</evidence>
<evidence type="ECO:0000313" key="3">
    <source>
        <dbReference type="Proteomes" id="UP001497416"/>
    </source>
</evidence>
<evidence type="ECO:0000256" key="1">
    <source>
        <dbReference type="SAM" id="SignalP"/>
    </source>
</evidence>
<evidence type="ECO:0000313" key="2">
    <source>
        <dbReference type="EMBL" id="CAL2087776.1"/>
    </source>
</evidence>
<dbReference type="Proteomes" id="UP001497416">
    <property type="component" value="Unassembled WGS sequence"/>
</dbReference>
<organism evidence="2 3">
    <name type="scientific">Tenacibaculum platacis</name>
    <dbReference type="NCBI Taxonomy" id="3137852"/>
    <lineage>
        <taxon>Bacteria</taxon>
        <taxon>Pseudomonadati</taxon>
        <taxon>Bacteroidota</taxon>
        <taxon>Flavobacteriia</taxon>
        <taxon>Flavobacteriales</taxon>
        <taxon>Flavobacteriaceae</taxon>
        <taxon>Tenacibaculum</taxon>
    </lineage>
</organism>
<feature type="chain" id="PRO_5045631998" description="Lipoprotein" evidence="1">
    <location>
        <begin position="23"/>
        <end position="157"/>
    </location>
</feature>
<dbReference type="EMBL" id="CAXIXY010000005">
    <property type="protein sequence ID" value="CAL2087776.1"/>
    <property type="molecule type" value="Genomic_DNA"/>
</dbReference>